<reference evidence="3" key="3">
    <citation type="submission" date="2015-02" db="UniProtKB">
        <authorList>
            <consortium name="EnsemblProtists"/>
        </authorList>
    </citation>
    <scope>IDENTIFICATION</scope>
    <source>
        <strain evidence="3">DAOM BR144</strain>
    </source>
</reference>
<dbReference type="AlphaFoldDB" id="K3X676"/>
<sequence length="200" mass="21068">MAKIVHSLTDLVTPKPTALIPVANGSEEIELVVLSNVLARAGVRVTIAAVSDDPDHIVTLMKGTMITGDKAIEHCGHEEYDLIVVPGGSGAKILGANSTLAELLRKQKEAGKLYGGICAAPVDVLLRHAIVTGPMTCFPGYREQAGQLFVDEAVVVSDNCVTSQGPGTAMAMALKLVELLRGEKIAQELSKSIGCRKNKQ</sequence>
<reference evidence="4" key="2">
    <citation type="submission" date="2010-04" db="EMBL/GenBank/DDBJ databases">
        <authorList>
            <person name="Buell R."/>
            <person name="Hamilton J."/>
            <person name="Hostetler J."/>
        </authorList>
    </citation>
    <scope>NUCLEOTIDE SEQUENCE [LARGE SCALE GENOMIC DNA]</scope>
    <source>
        <strain evidence="4">DAOM:BR144</strain>
    </source>
</reference>
<dbReference type="InParanoid" id="K3X676"/>
<dbReference type="NCBIfam" id="TIGR01383">
    <property type="entry name" value="not_thiJ"/>
    <property type="match status" value="1"/>
</dbReference>
<keyword evidence="4" id="KW-1185">Reference proteome</keyword>
<dbReference type="InterPro" id="IPR002818">
    <property type="entry name" value="DJ-1/PfpI"/>
</dbReference>
<dbReference type="CDD" id="cd03135">
    <property type="entry name" value="GATase1_DJ-1"/>
    <property type="match status" value="1"/>
</dbReference>
<dbReference type="STRING" id="431595.K3X676"/>
<dbReference type="EMBL" id="GL376588">
    <property type="status" value="NOT_ANNOTATED_CDS"/>
    <property type="molecule type" value="Genomic_DNA"/>
</dbReference>
<dbReference type="OMA" id="HLHHIVK"/>
<dbReference type="eggNOG" id="KOG2764">
    <property type="taxonomic scope" value="Eukaryota"/>
</dbReference>
<dbReference type="InterPro" id="IPR006287">
    <property type="entry name" value="DJ-1"/>
</dbReference>
<keyword evidence="1" id="KW-0677">Repeat</keyword>
<dbReference type="PANTHER" id="PTHR48094">
    <property type="entry name" value="PROTEIN/NUCLEIC ACID DEGLYCASE DJ-1-RELATED"/>
    <property type="match status" value="1"/>
</dbReference>
<dbReference type="InterPro" id="IPR029062">
    <property type="entry name" value="Class_I_gatase-like"/>
</dbReference>
<dbReference type="Pfam" id="PF01965">
    <property type="entry name" value="DJ-1_PfpI"/>
    <property type="match status" value="1"/>
</dbReference>
<proteinExistence type="predicted"/>
<accession>K3X676</accession>
<dbReference type="PANTHER" id="PTHR48094:SF12">
    <property type="entry name" value="PARKINSON DISEASE PROTEIN 7 HOMOLOG"/>
    <property type="match status" value="1"/>
</dbReference>
<feature type="domain" description="DJ-1/PfpI" evidence="2">
    <location>
        <begin position="18"/>
        <end position="178"/>
    </location>
</feature>
<dbReference type="Proteomes" id="UP000019132">
    <property type="component" value="Unassembled WGS sequence"/>
</dbReference>
<dbReference type="VEuPathDB" id="FungiDB:PYU1_G012699"/>
<evidence type="ECO:0000256" key="1">
    <source>
        <dbReference type="ARBA" id="ARBA00022737"/>
    </source>
</evidence>
<dbReference type="Gene3D" id="3.40.50.880">
    <property type="match status" value="1"/>
</dbReference>
<evidence type="ECO:0000313" key="3">
    <source>
        <dbReference type="EnsemblProtists" id="PYU1_T012725"/>
    </source>
</evidence>
<evidence type="ECO:0000259" key="2">
    <source>
        <dbReference type="Pfam" id="PF01965"/>
    </source>
</evidence>
<dbReference type="InterPro" id="IPR050325">
    <property type="entry name" value="Prot/Nucl_acid_deglycase"/>
</dbReference>
<dbReference type="EnsemblProtists" id="PYU1_T012725">
    <property type="protein sequence ID" value="PYU1_T012725"/>
    <property type="gene ID" value="PYU1_G012699"/>
</dbReference>
<organism evidence="3 4">
    <name type="scientific">Globisporangium ultimum (strain ATCC 200006 / CBS 805.95 / DAOM BR144)</name>
    <name type="common">Pythium ultimum</name>
    <dbReference type="NCBI Taxonomy" id="431595"/>
    <lineage>
        <taxon>Eukaryota</taxon>
        <taxon>Sar</taxon>
        <taxon>Stramenopiles</taxon>
        <taxon>Oomycota</taxon>
        <taxon>Peronosporomycetes</taxon>
        <taxon>Pythiales</taxon>
        <taxon>Pythiaceae</taxon>
        <taxon>Globisporangium</taxon>
    </lineage>
</organism>
<protein>
    <recommendedName>
        <fullName evidence="2">DJ-1/PfpI domain-containing protein</fullName>
    </recommendedName>
</protein>
<dbReference type="SUPFAM" id="SSF52317">
    <property type="entry name" value="Class I glutamine amidotransferase-like"/>
    <property type="match status" value="1"/>
</dbReference>
<evidence type="ECO:0000313" key="4">
    <source>
        <dbReference type="Proteomes" id="UP000019132"/>
    </source>
</evidence>
<reference evidence="4" key="1">
    <citation type="journal article" date="2010" name="Genome Biol.">
        <title>Genome sequence of the necrotrophic plant pathogen Pythium ultimum reveals original pathogenicity mechanisms and effector repertoire.</title>
        <authorList>
            <person name="Levesque C.A."/>
            <person name="Brouwer H."/>
            <person name="Cano L."/>
            <person name="Hamilton J.P."/>
            <person name="Holt C."/>
            <person name="Huitema E."/>
            <person name="Raffaele S."/>
            <person name="Robideau G.P."/>
            <person name="Thines M."/>
            <person name="Win J."/>
            <person name="Zerillo M.M."/>
            <person name="Beakes G.W."/>
            <person name="Boore J.L."/>
            <person name="Busam D."/>
            <person name="Dumas B."/>
            <person name="Ferriera S."/>
            <person name="Fuerstenberg S.I."/>
            <person name="Gachon C.M."/>
            <person name="Gaulin E."/>
            <person name="Govers F."/>
            <person name="Grenville-Briggs L."/>
            <person name="Horner N."/>
            <person name="Hostetler J."/>
            <person name="Jiang R.H."/>
            <person name="Johnson J."/>
            <person name="Krajaejun T."/>
            <person name="Lin H."/>
            <person name="Meijer H.J."/>
            <person name="Moore B."/>
            <person name="Morris P."/>
            <person name="Phuntmart V."/>
            <person name="Puiu D."/>
            <person name="Shetty J."/>
            <person name="Stajich J.E."/>
            <person name="Tripathy S."/>
            <person name="Wawra S."/>
            <person name="van West P."/>
            <person name="Whitty B.R."/>
            <person name="Coutinho P.M."/>
            <person name="Henrissat B."/>
            <person name="Martin F."/>
            <person name="Thomas P.D."/>
            <person name="Tyler B.M."/>
            <person name="De Vries R.P."/>
            <person name="Kamoun S."/>
            <person name="Yandell M."/>
            <person name="Tisserat N."/>
            <person name="Buell C.R."/>
        </authorList>
    </citation>
    <scope>NUCLEOTIDE SEQUENCE</scope>
    <source>
        <strain evidence="4">DAOM:BR144</strain>
    </source>
</reference>
<dbReference type="HOGENOM" id="CLU_000445_44_2_1"/>
<dbReference type="FunFam" id="3.40.50.880:FF:000015">
    <property type="entry name" value="Protein DJ-1 homolog C"/>
    <property type="match status" value="1"/>
</dbReference>
<name>K3X676_GLOUD</name>
<dbReference type="FunCoup" id="K3X676">
    <property type="interactions" value="66"/>
</dbReference>
<dbReference type="GO" id="GO:1903189">
    <property type="term" value="P:glyoxal metabolic process"/>
    <property type="evidence" value="ECO:0007669"/>
    <property type="project" value="TreeGrafter"/>
</dbReference>
<dbReference type="GO" id="GO:0005737">
    <property type="term" value="C:cytoplasm"/>
    <property type="evidence" value="ECO:0007669"/>
    <property type="project" value="TreeGrafter"/>
</dbReference>